<dbReference type="EMBL" id="JAHQIW010004680">
    <property type="protein sequence ID" value="KAJ1363352.1"/>
    <property type="molecule type" value="Genomic_DNA"/>
</dbReference>
<gene>
    <name evidence="1" type="ORF">KIN20_023199</name>
</gene>
<name>A0AAD5N6W1_PARTN</name>
<evidence type="ECO:0000313" key="1">
    <source>
        <dbReference type="EMBL" id="KAJ1363352.1"/>
    </source>
</evidence>
<protein>
    <submittedName>
        <fullName evidence="1">Uncharacterized protein</fullName>
    </submittedName>
</protein>
<sequence length="63" mass="7392">MLQPGYSQDYKKENMSPQEHAKFTVILTFGRDFAVYGDLIRARMIRYSIEVKDDYVQDSEVVV</sequence>
<dbReference type="AlphaFoldDB" id="A0AAD5N6W1"/>
<reference evidence="1" key="1">
    <citation type="submission" date="2021-06" db="EMBL/GenBank/DDBJ databases">
        <title>Parelaphostrongylus tenuis whole genome reference sequence.</title>
        <authorList>
            <person name="Garwood T.J."/>
            <person name="Larsen P.A."/>
            <person name="Fountain-Jones N.M."/>
            <person name="Garbe J.R."/>
            <person name="Macchietto M.G."/>
            <person name="Kania S.A."/>
            <person name="Gerhold R.W."/>
            <person name="Richards J.E."/>
            <person name="Wolf T.M."/>
        </authorList>
    </citation>
    <scope>NUCLEOTIDE SEQUENCE</scope>
    <source>
        <strain evidence="1">MNPRO001-30</strain>
        <tissue evidence="1">Meninges</tissue>
    </source>
</reference>
<evidence type="ECO:0000313" key="2">
    <source>
        <dbReference type="Proteomes" id="UP001196413"/>
    </source>
</evidence>
<proteinExistence type="predicted"/>
<organism evidence="1 2">
    <name type="scientific">Parelaphostrongylus tenuis</name>
    <name type="common">Meningeal worm</name>
    <dbReference type="NCBI Taxonomy" id="148309"/>
    <lineage>
        <taxon>Eukaryota</taxon>
        <taxon>Metazoa</taxon>
        <taxon>Ecdysozoa</taxon>
        <taxon>Nematoda</taxon>
        <taxon>Chromadorea</taxon>
        <taxon>Rhabditida</taxon>
        <taxon>Rhabditina</taxon>
        <taxon>Rhabditomorpha</taxon>
        <taxon>Strongyloidea</taxon>
        <taxon>Metastrongylidae</taxon>
        <taxon>Parelaphostrongylus</taxon>
    </lineage>
</organism>
<comment type="caution">
    <text evidence="1">The sequence shown here is derived from an EMBL/GenBank/DDBJ whole genome shotgun (WGS) entry which is preliminary data.</text>
</comment>
<accession>A0AAD5N6W1</accession>
<keyword evidence="2" id="KW-1185">Reference proteome</keyword>
<dbReference type="Proteomes" id="UP001196413">
    <property type="component" value="Unassembled WGS sequence"/>
</dbReference>